<evidence type="ECO:0000313" key="2">
    <source>
        <dbReference type="EMBL" id="CCM16060.1"/>
    </source>
</evidence>
<dbReference type="EMBL" id="CALQ01000997">
    <property type="protein sequence ID" value="CCM16060.1"/>
    <property type="molecule type" value="Genomic_DNA"/>
</dbReference>
<feature type="region of interest" description="Disordered" evidence="1">
    <location>
        <begin position="469"/>
        <end position="492"/>
    </location>
</feature>
<protein>
    <submittedName>
        <fullName evidence="2">Uncharacterized protein</fullName>
    </submittedName>
</protein>
<reference evidence="2" key="1">
    <citation type="submission" date="2012-08" db="EMBL/GenBank/DDBJ databases">
        <title>Comparative genomics of metastatic and non-metastatic Leishmania guyanensis provides insights into polygenic factors involved in Leishmania RNA virus infection.</title>
        <authorList>
            <person name="Smith D."/>
            <person name="Hertz-Fowler C."/>
            <person name="Martin R."/>
            <person name="Dickens N."/>
            <person name="Fasel N."/>
            <person name="Falquet L."/>
            <person name="Beverley S."/>
            <person name="Zangger H."/>
            <person name="Calderon-Copete S."/>
            <person name="Mottram J."/>
            <person name="Xenarios I."/>
        </authorList>
    </citation>
    <scope>NUCLEOTIDE SEQUENCE</scope>
    <source>
        <strain evidence="2">MHOM/BR/75/M4147/SSU:IR2SAT-LUC</strain>
    </source>
</reference>
<accession>A0A1E1J042</accession>
<sequence length="492" mass="55868">MQRTFRVAKVSPVPVRDVALTSSKSYHPRYALPRRMTLSSSFNTVTDKNRFTSLELLLQKLSHYVGRRQYRMASDLTQHLEQFKALGIDWHELKFLQRGDLVELFSGPLKLNHAERAVLLTALEAKVCGVLCRDTTRHSTKLCLNPGVVEHGWRCGEDGHTNDVYFEGKEQANPAVLQLAHRSVSRVARRDGIDVEVRHEPDFAIVGRNSTELNPRIWNAPKHSTFVVTPIGYEFRVHPDDPRAVHQIEQAAAEWELHLEVVQQVISEVLELYAVERGEQALHLMPGEIGEPDVPEVYSSAFHTRRSSSLQPKEDGAVTEHRMMSASGAERPWFQTPLPQRFTRGVPKLLPFAPTIILHSTFRNIERDISSADVNRRLMQPVMDISCLVHPNACFGWNAEEEERSTRLILDYAKRMPFALPFNLYFRVDPAKVLRAKPALVVEKDSLLRAKFSLFDLRHFRSAARTTAAESDDALHPTEQESTHGCASVTPL</sequence>
<name>A0A1E1J042_LEIGU</name>
<evidence type="ECO:0000256" key="1">
    <source>
        <dbReference type="SAM" id="MobiDB-lite"/>
    </source>
</evidence>
<dbReference type="AlphaFoldDB" id="A0A1E1J042"/>
<gene>
    <name evidence="2" type="primary">LgM4147LRVhigh.25.01220.00130</name>
    <name evidence="2" type="ORF">BN36_2535700</name>
</gene>
<feature type="compositionally biased region" description="Basic and acidic residues" evidence="1">
    <location>
        <begin position="473"/>
        <end position="482"/>
    </location>
</feature>
<organism evidence="2">
    <name type="scientific">Leishmania guyanensis</name>
    <dbReference type="NCBI Taxonomy" id="5670"/>
    <lineage>
        <taxon>Eukaryota</taxon>
        <taxon>Discoba</taxon>
        <taxon>Euglenozoa</taxon>
        <taxon>Kinetoplastea</taxon>
        <taxon>Metakinetoplastina</taxon>
        <taxon>Trypanosomatida</taxon>
        <taxon>Trypanosomatidae</taxon>
        <taxon>Leishmaniinae</taxon>
        <taxon>Leishmania</taxon>
        <taxon>Leishmania guyanensis species complex</taxon>
    </lineage>
</organism>
<proteinExistence type="predicted"/>